<name>A0ABZ3D642_9PROT</name>
<dbReference type="EMBL" id="CP152276">
    <property type="protein sequence ID" value="XAE43075.1"/>
    <property type="molecule type" value="Genomic_DNA"/>
</dbReference>
<dbReference type="Pfam" id="PF20066">
    <property type="entry name" value="Glyoxalase_8"/>
    <property type="match status" value="1"/>
</dbReference>
<reference evidence="2 3" key="1">
    <citation type="submission" date="2024-04" db="EMBL/GenBank/DDBJ databases">
        <title>Complete genome sequence of Nguyenibacter vanlangesis HBCM-1154, a strain capable of nitrogen fixation, IAA production, and phosphorus solubilization isolated from sugarcane soil.</title>
        <authorList>
            <person name="MY HANH P."/>
        </authorList>
    </citation>
    <scope>NUCLEOTIDE SEQUENCE [LARGE SCALE GENOMIC DNA]</scope>
    <source>
        <strain evidence="2 3">HBCM 1154</strain>
    </source>
</reference>
<feature type="domain" description="Glyoxalase-related protein" evidence="1">
    <location>
        <begin position="3"/>
        <end position="71"/>
    </location>
</feature>
<organism evidence="2 3">
    <name type="scientific">Nguyenibacter vanlangensis</name>
    <dbReference type="NCBI Taxonomy" id="1216886"/>
    <lineage>
        <taxon>Bacteria</taxon>
        <taxon>Pseudomonadati</taxon>
        <taxon>Pseudomonadota</taxon>
        <taxon>Alphaproteobacteria</taxon>
        <taxon>Acetobacterales</taxon>
        <taxon>Acetobacteraceae</taxon>
        <taxon>Nguyenibacter</taxon>
    </lineage>
</organism>
<keyword evidence="3" id="KW-1185">Reference proteome</keyword>
<evidence type="ECO:0000259" key="1">
    <source>
        <dbReference type="Pfam" id="PF20066"/>
    </source>
</evidence>
<accession>A0ABZ3D642</accession>
<protein>
    <submittedName>
        <fullName evidence="2">Glyoxalase superfamily protein</fullName>
    </submittedName>
</protein>
<dbReference type="Proteomes" id="UP001449795">
    <property type="component" value="Chromosome"/>
</dbReference>
<proteinExistence type="predicted"/>
<dbReference type="Gene3D" id="2.60.120.260">
    <property type="entry name" value="Galactose-binding domain-like"/>
    <property type="match status" value="1"/>
</dbReference>
<dbReference type="RefSeq" id="WP_342628651.1">
    <property type="nucleotide sequence ID" value="NZ_CP152276.1"/>
</dbReference>
<gene>
    <name evidence="2" type="ORF">AAC691_00895</name>
</gene>
<evidence type="ECO:0000313" key="2">
    <source>
        <dbReference type="EMBL" id="XAE43075.1"/>
    </source>
</evidence>
<sequence length="252" mass="27738">MRTFRHAKLMASTLRTLLAERGASIGHAESLEIVARQFGLRNWNILAARIAAAERQETPAALPKGWSIAGTTPGNYAIGLDAAQSSRTEKIVAISCLFSSDDPDAARIQNGFGTLMQAVDARPFIGKRLRFSALLKTRDVPGHATIWMRVDDKAPDTILFDNLMSRPANGALTGTSDWTARQIVFQIPEDADSLHYGLLLTGMGTVWAKTVRLEVVDDNTPPTATRQHYERQRRVRRVIEGGPQNLDFSDIA</sequence>
<evidence type="ECO:0000313" key="3">
    <source>
        <dbReference type="Proteomes" id="UP001449795"/>
    </source>
</evidence>
<dbReference type="InterPro" id="IPR045517">
    <property type="entry name" value="Glyoxalase_8"/>
</dbReference>